<dbReference type="InterPro" id="IPR002861">
    <property type="entry name" value="Reeler_dom"/>
</dbReference>
<dbReference type="PANTHER" id="PTHR45828:SF33">
    <property type="entry name" value="DOMON DOMAIN-CONTAINING PROTEIN"/>
    <property type="match status" value="1"/>
</dbReference>
<organism evidence="4 5">
    <name type="scientific">Patella caerulea</name>
    <name type="common">Rayed Mediterranean limpet</name>
    <dbReference type="NCBI Taxonomy" id="87958"/>
    <lineage>
        <taxon>Eukaryota</taxon>
        <taxon>Metazoa</taxon>
        <taxon>Spiralia</taxon>
        <taxon>Lophotrochozoa</taxon>
        <taxon>Mollusca</taxon>
        <taxon>Gastropoda</taxon>
        <taxon>Patellogastropoda</taxon>
        <taxon>Patelloidea</taxon>
        <taxon>Patellidae</taxon>
        <taxon>Patella</taxon>
    </lineage>
</organism>
<dbReference type="InterPro" id="IPR051237">
    <property type="entry name" value="Ferric-chelate_Red/DefProt"/>
</dbReference>
<dbReference type="GO" id="GO:0016020">
    <property type="term" value="C:membrane"/>
    <property type="evidence" value="ECO:0007669"/>
    <property type="project" value="TreeGrafter"/>
</dbReference>
<evidence type="ECO:0000313" key="5">
    <source>
        <dbReference type="Proteomes" id="UP001347796"/>
    </source>
</evidence>
<name>A0AAN8FX15_PATCE</name>
<reference evidence="4 5" key="1">
    <citation type="submission" date="2024-01" db="EMBL/GenBank/DDBJ databases">
        <title>The genome of the rayed Mediterranean limpet Patella caerulea (Linnaeus, 1758).</title>
        <authorList>
            <person name="Anh-Thu Weber A."/>
            <person name="Halstead-Nussloch G."/>
        </authorList>
    </citation>
    <scope>NUCLEOTIDE SEQUENCE [LARGE SCALE GENOMIC DNA]</scope>
    <source>
        <strain evidence="4">AATW-2023a</strain>
        <tissue evidence="4">Whole specimen</tissue>
    </source>
</reference>
<feature type="domain" description="Reelin" evidence="3">
    <location>
        <begin position="15"/>
        <end position="177"/>
    </location>
</feature>
<proteinExistence type="predicted"/>
<dbReference type="EMBL" id="JAZGQO010000021">
    <property type="protein sequence ID" value="KAK6165997.1"/>
    <property type="molecule type" value="Genomic_DNA"/>
</dbReference>
<feature type="region of interest" description="Disordered" evidence="1">
    <location>
        <begin position="169"/>
        <end position="224"/>
    </location>
</feature>
<protein>
    <recommendedName>
        <fullName evidence="3">Reelin domain-containing protein</fullName>
    </recommendedName>
</protein>
<dbReference type="Gene3D" id="2.60.40.4060">
    <property type="entry name" value="Reeler domain"/>
    <property type="match status" value="1"/>
</dbReference>
<gene>
    <name evidence="4" type="ORF">SNE40_022794</name>
</gene>
<evidence type="ECO:0000259" key="3">
    <source>
        <dbReference type="PROSITE" id="PS51019"/>
    </source>
</evidence>
<sequence>MHSCLFKCLVLVGAVCGVYSYGSGAPSRACVSLMPGHYGISPQSATSPYSITVSSSTYQPNQQITVTISGGNHQGLLLQARVSGATTPIGTFSTPSANTKTIQCTAAGDSWTHSSQTMKTTSTVIWTAPSADAGQISFKATIAQNKNTYWMNHESQALTFIPETTMSSTNVPTTTDTGSSVSSANVPTTTESSSVSSANVSSTSGSVNDPSTTGSSNLQTTTDSGGSVIRLGVGSVLAVAISAFYVF</sequence>
<evidence type="ECO:0000256" key="2">
    <source>
        <dbReference type="SAM" id="SignalP"/>
    </source>
</evidence>
<dbReference type="PROSITE" id="PS51019">
    <property type="entry name" value="REELIN"/>
    <property type="match status" value="1"/>
</dbReference>
<accession>A0AAN8FX15</accession>
<keyword evidence="5" id="KW-1185">Reference proteome</keyword>
<evidence type="ECO:0000256" key="1">
    <source>
        <dbReference type="SAM" id="MobiDB-lite"/>
    </source>
</evidence>
<dbReference type="InterPro" id="IPR042307">
    <property type="entry name" value="Reeler_sf"/>
</dbReference>
<keyword evidence="2" id="KW-0732">Signal</keyword>
<feature type="compositionally biased region" description="Low complexity" evidence="1">
    <location>
        <begin position="169"/>
        <end position="207"/>
    </location>
</feature>
<feature type="signal peptide" evidence="2">
    <location>
        <begin position="1"/>
        <end position="20"/>
    </location>
</feature>
<dbReference type="PANTHER" id="PTHR45828">
    <property type="entry name" value="CYTOCHROME B561/FERRIC REDUCTASE TRANSMEMBRANE"/>
    <property type="match status" value="1"/>
</dbReference>
<dbReference type="FunFam" id="2.60.40.4060:FF:000003">
    <property type="entry name" value="Ferric chelate reductase 1"/>
    <property type="match status" value="1"/>
</dbReference>
<feature type="chain" id="PRO_5042996310" description="Reelin domain-containing protein" evidence="2">
    <location>
        <begin position="21"/>
        <end position="247"/>
    </location>
</feature>
<comment type="caution">
    <text evidence="4">The sequence shown here is derived from an EMBL/GenBank/DDBJ whole genome shotgun (WGS) entry which is preliminary data.</text>
</comment>
<evidence type="ECO:0000313" key="4">
    <source>
        <dbReference type="EMBL" id="KAK6165997.1"/>
    </source>
</evidence>
<dbReference type="Proteomes" id="UP001347796">
    <property type="component" value="Unassembled WGS sequence"/>
</dbReference>
<dbReference type="CDD" id="cd08544">
    <property type="entry name" value="Reeler"/>
    <property type="match status" value="1"/>
</dbReference>
<dbReference type="Pfam" id="PF02014">
    <property type="entry name" value="Reeler"/>
    <property type="match status" value="1"/>
</dbReference>
<feature type="compositionally biased region" description="Polar residues" evidence="1">
    <location>
        <begin position="208"/>
        <end position="224"/>
    </location>
</feature>
<dbReference type="AlphaFoldDB" id="A0AAN8FX15"/>